<name>A0ABV6B4Y8_9DEIO</name>
<dbReference type="Proteomes" id="UP001589733">
    <property type="component" value="Unassembled WGS sequence"/>
</dbReference>
<organism evidence="1 2">
    <name type="scientific">Deinococcus oregonensis</name>
    <dbReference type="NCBI Taxonomy" id="1805970"/>
    <lineage>
        <taxon>Bacteria</taxon>
        <taxon>Thermotogati</taxon>
        <taxon>Deinococcota</taxon>
        <taxon>Deinococci</taxon>
        <taxon>Deinococcales</taxon>
        <taxon>Deinococcaceae</taxon>
        <taxon>Deinococcus</taxon>
    </lineage>
</organism>
<keyword evidence="2" id="KW-1185">Reference proteome</keyword>
<dbReference type="RefSeq" id="WP_380016162.1">
    <property type="nucleotide sequence ID" value="NZ_JBHLYR010000066.1"/>
</dbReference>
<sequence length="415" mass="45896">MNQGALTSRALRHLLDSDPAWSRRLQQELLTPPLRLPSITAGHPWPEPPDPATENAVLELLRWQIEASSSHPQPVTVHDLHLGAASPEWGTRLHELAQHVQGRRDRFVARQALLTPEDFALTLRWTLDSIFPDRLPPVKSSARQVQHLMWLLSAPWPDALLTSASVARPPVGDILVDDCPVFVRVHCGLKVELSWRLVLGAAALATLQAIPTQDPGKIRVGLWSVPHSALLTLGLLDLFPAAALPKLLQTFGPWINQTDWRALGQAGQSGQLPPSVLRHMHPVLALQAVNSRTKVIGIHLQNDSLHRDAPALRREQAYLYEVKARAAQVMLDQQVLRPVRLDRAALLVMGDTPVGPRGFHLPLDRFGSYAAQIRAETSGLPGRIQDAQAVLAQYDLTRALALLTRIIASKRMPDR</sequence>
<comment type="caution">
    <text evidence="1">The sequence shown here is derived from an EMBL/GenBank/DDBJ whole genome shotgun (WGS) entry which is preliminary data.</text>
</comment>
<protein>
    <submittedName>
        <fullName evidence="1">Uncharacterized protein</fullName>
    </submittedName>
</protein>
<accession>A0ABV6B4Y8</accession>
<proteinExistence type="predicted"/>
<reference evidence="1 2" key="1">
    <citation type="submission" date="2024-09" db="EMBL/GenBank/DDBJ databases">
        <authorList>
            <person name="Sun Q."/>
            <person name="Mori K."/>
        </authorList>
    </citation>
    <scope>NUCLEOTIDE SEQUENCE [LARGE SCALE GENOMIC DNA]</scope>
    <source>
        <strain evidence="1 2">JCM 13503</strain>
    </source>
</reference>
<evidence type="ECO:0000313" key="1">
    <source>
        <dbReference type="EMBL" id="MFB9994829.1"/>
    </source>
</evidence>
<dbReference type="EMBL" id="JBHLYR010000066">
    <property type="protein sequence ID" value="MFB9994829.1"/>
    <property type="molecule type" value="Genomic_DNA"/>
</dbReference>
<evidence type="ECO:0000313" key="2">
    <source>
        <dbReference type="Proteomes" id="UP001589733"/>
    </source>
</evidence>
<gene>
    <name evidence="1" type="ORF">ACFFLM_23035</name>
</gene>